<dbReference type="InterPro" id="IPR035990">
    <property type="entry name" value="TIM_sf"/>
</dbReference>
<dbReference type="NCBIfam" id="NF003302">
    <property type="entry name" value="PRK04302.1"/>
    <property type="match status" value="1"/>
</dbReference>
<dbReference type="EMBL" id="JBGMEF010000017">
    <property type="protein sequence ID" value="MFO3666829.1"/>
    <property type="molecule type" value="Genomic_DNA"/>
</dbReference>
<dbReference type="PROSITE" id="PS51440">
    <property type="entry name" value="TIM_2"/>
    <property type="match status" value="1"/>
</dbReference>
<keyword evidence="3" id="KW-1185">Reference proteome</keyword>
<dbReference type="RefSeq" id="WP_410035393.1">
    <property type="nucleotide sequence ID" value="NZ_JBGMEF010000017.1"/>
</dbReference>
<dbReference type="InterPro" id="IPR000652">
    <property type="entry name" value="Triosephosphate_isomerase"/>
</dbReference>
<sequence length="234" mass="25704">MKEKIIRKPFFIFNPKSYLNGKELYELTEVAEELATKYKDKASILVTGPFIDLANMVKLCKNAHISAQHLDEIEPGRGMGHISVKSVSDIGVKAAFLNHAEHQLTLAKLTKVIDKCKEYDIETVVCADSLAEARSIAVLKPDVILCEPTELIGTGKVSDDSYIEETNRAIREIDDSILIMQAAGISTPDDVYRTISLGADGTGCTSGIVKAENPKQMLIDMVDALVRAYESRSN</sequence>
<dbReference type="EC" id="5.3.1.1" evidence="2"/>
<reference evidence="2 3" key="1">
    <citation type="journal article" date="2025" name="Anaerobe">
        <title>Description of Anaerococcus kampingiae sp. nov., Anaerococcus groningensis sp. nov., Anaerococcus martiniensis sp. nov., and Anaerococcus cruorum sp. nov., isolated from human clinical specimens.</title>
        <authorList>
            <person name="Boiten K.E."/>
            <person name="Meijer J."/>
            <person name="van Wezel E.M."/>
            <person name="Veloo A.C.M."/>
        </authorList>
    </citation>
    <scope>NUCLEOTIDE SEQUENCE [LARGE SCALE GENOMIC DNA]</scope>
    <source>
        <strain evidence="2 3">ENR0874</strain>
    </source>
</reference>
<dbReference type="Proteomes" id="UP001637994">
    <property type="component" value="Unassembled WGS sequence"/>
</dbReference>
<accession>A0ABW9MD34</accession>
<protein>
    <submittedName>
        <fullName evidence="2">Triose-phosphate isomerase</fullName>
        <ecNumber evidence="2">5.3.1.1</ecNumber>
    </submittedName>
</protein>
<name>A0ABW9MD34_9FIRM</name>
<dbReference type="Gene3D" id="3.20.20.70">
    <property type="entry name" value="Aldolase class I"/>
    <property type="match status" value="1"/>
</dbReference>
<organism evidence="2 3">
    <name type="scientific">Anaerococcus kampingae</name>
    <dbReference type="NCBI Taxonomy" id="3115614"/>
    <lineage>
        <taxon>Bacteria</taxon>
        <taxon>Bacillati</taxon>
        <taxon>Bacillota</taxon>
        <taxon>Tissierellia</taxon>
        <taxon>Tissierellales</taxon>
        <taxon>Peptoniphilaceae</taxon>
        <taxon>Anaerococcus</taxon>
    </lineage>
</organism>
<gene>
    <name evidence="2" type="ORF">ACCQ42_03485</name>
</gene>
<evidence type="ECO:0000313" key="3">
    <source>
        <dbReference type="Proteomes" id="UP001637994"/>
    </source>
</evidence>
<dbReference type="Pfam" id="PF00121">
    <property type="entry name" value="TIM"/>
    <property type="match status" value="1"/>
</dbReference>
<proteinExistence type="predicted"/>
<dbReference type="InterPro" id="IPR013785">
    <property type="entry name" value="Aldolase_TIM"/>
</dbReference>
<dbReference type="SUPFAM" id="SSF51351">
    <property type="entry name" value="Triosephosphate isomerase (TIM)"/>
    <property type="match status" value="1"/>
</dbReference>
<dbReference type="GO" id="GO:0004807">
    <property type="term" value="F:triose-phosphate isomerase activity"/>
    <property type="evidence" value="ECO:0007669"/>
    <property type="project" value="UniProtKB-EC"/>
</dbReference>
<comment type="caution">
    <text evidence="2">The sequence shown here is derived from an EMBL/GenBank/DDBJ whole genome shotgun (WGS) entry which is preliminary data.</text>
</comment>
<evidence type="ECO:0000256" key="1">
    <source>
        <dbReference type="ARBA" id="ARBA00023235"/>
    </source>
</evidence>
<evidence type="ECO:0000313" key="2">
    <source>
        <dbReference type="EMBL" id="MFO3666829.1"/>
    </source>
</evidence>
<keyword evidence="1 2" id="KW-0413">Isomerase</keyword>